<dbReference type="GO" id="GO:0032263">
    <property type="term" value="P:GMP salvage"/>
    <property type="evidence" value="ECO:0007669"/>
    <property type="project" value="TreeGrafter"/>
</dbReference>
<dbReference type="GeneID" id="68841600"/>
<evidence type="ECO:0000256" key="2">
    <source>
        <dbReference type="ARBA" id="ARBA00049402"/>
    </source>
</evidence>
<dbReference type="STRING" id="1108595.BKX93_10255"/>
<dbReference type="EC" id="2.4.2.8" evidence="5"/>
<dbReference type="Pfam" id="PF00156">
    <property type="entry name" value="Pribosyltran"/>
    <property type="match status" value="1"/>
</dbReference>
<evidence type="ECO:0000259" key="3">
    <source>
        <dbReference type="Pfam" id="PF00156"/>
    </source>
</evidence>
<gene>
    <name evidence="5" type="ORF">ABGV49_13245</name>
    <name evidence="4" type="ORF">BKX93_10255</name>
</gene>
<evidence type="ECO:0000313" key="7">
    <source>
        <dbReference type="Proteomes" id="UP001455709"/>
    </source>
</evidence>
<keyword evidence="7" id="KW-1185">Reference proteome</keyword>
<comment type="catalytic activity">
    <reaction evidence="2">
        <text>IMP + diphosphate = hypoxanthine + 5-phospho-alpha-D-ribose 1-diphosphate</text>
        <dbReference type="Rhea" id="RHEA:17973"/>
        <dbReference type="ChEBI" id="CHEBI:17368"/>
        <dbReference type="ChEBI" id="CHEBI:33019"/>
        <dbReference type="ChEBI" id="CHEBI:58017"/>
        <dbReference type="ChEBI" id="CHEBI:58053"/>
        <dbReference type="EC" id="2.4.2.8"/>
    </reaction>
    <physiologicalReaction direction="right-to-left" evidence="2">
        <dbReference type="Rhea" id="RHEA:17975"/>
    </physiologicalReaction>
</comment>
<dbReference type="Proteomes" id="UP000178776">
    <property type="component" value="Chromosome"/>
</dbReference>
<dbReference type="RefSeq" id="WP_046158834.1">
    <property type="nucleotide sequence ID" value="NZ_CP017707.1"/>
</dbReference>
<dbReference type="KEGG" id="cvc:BKX93_10255"/>
<dbReference type="PANTHER" id="PTHR43340:SF1">
    <property type="entry name" value="HYPOXANTHINE PHOSPHORIBOSYLTRANSFERASE"/>
    <property type="match status" value="1"/>
</dbReference>
<proteinExistence type="predicted"/>
<keyword evidence="4" id="KW-0328">Glycosyltransferase</keyword>
<dbReference type="SUPFAM" id="SSF53271">
    <property type="entry name" value="PRTase-like"/>
    <property type="match status" value="1"/>
</dbReference>
<protein>
    <submittedName>
        <fullName evidence="4">Hypoxanthine-guanine phosphoribosyltransferase</fullName>
        <ecNumber evidence="5">2.4.2.8</ecNumber>
    </submittedName>
</protein>
<comment type="catalytic activity">
    <reaction evidence="1">
        <text>GMP + diphosphate = guanine + 5-phospho-alpha-D-ribose 1-diphosphate</text>
        <dbReference type="Rhea" id="RHEA:25424"/>
        <dbReference type="ChEBI" id="CHEBI:16235"/>
        <dbReference type="ChEBI" id="CHEBI:33019"/>
        <dbReference type="ChEBI" id="CHEBI:58017"/>
        <dbReference type="ChEBI" id="CHEBI:58115"/>
        <dbReference type="EC" id="2.4.2.8"/>
    </reaction>
    <physiologicalReaction direction="right-to-left" evidence="1">
        <dbReference type="Rhea" id="RHEA:25426"/>
    </physiologicalReaction>
</comment>
<evidence type="ECO:0000313" key="6">
    <source>
        <dbReference type="Proteomes" id="UP000178776"/>
    </source>
</evidence>
<dbReference type="InterPro" id="IPR000836">
    <property type="entry name" value="PRTase_dom"/>
</dbReference>
<dbReference type="Gene3D" id="3.40.50.2020">
    <property type="match status" value="1"/>
</dbReference>
<feature type="domain" description="Phosphoribosyltransferase" evidence="3">
    <location>
        <begin position="19"/>
        <end position="164"/>
    </location>
</feature>
<dbReference type="GO" id="GO:0046100">
    <property type="term" value="P:hypoxanthine metabolic process"/>
    <property type="evidence" value="ECO:0007669"/>
    <property type="project" value="TreeGrafter"/>
</dbReference>
<dbReference type="EMBL" id="CP017707">
    <property type="protein sequence ID" value="AOZ50344.1"/>
    <property type="molecule type" value="Genomic_DNA"/>
</dbReference>
<dbReference type="GO" id="GO:0005829">
    <property type="term" value="C:cytosol"/>
    <property type="evidence" value="ECO:0007669"/>
    <property type="project" value="TreeGrafter"/>
</dbReference>
<organism evidence="4 6">
    <name type="scientific">Chromobacterium vaccinii</name>
    <dbReference type="NCBI Taxonomy" id="1108595"/>
    <lineage>
        <taxon>Bacteria</taxon>
        <taxon>Pseudomonadati</taxon>
        <taxon>Pseudomonadota</taxon>
        <taxon>Betaproteobacteria</taxon>
        <taxon>Neisseriales</taxon>
        <taxon>Chromobacteriaceae</taxon>
        <taxon>Chromobacterium</taxon>
    </lineage>
</organism>
<dbReference type="NCBIfam" id="NF006605">
    <property type="entry name" value="PRK09162.1"/>
    <property type="match status" value="1"/>
</dbReference>
<dbReference type="InterPro" id="IPR050408">
    <property type="entry name" value="HGPRT"/>
</dbReference>
<evidence type="ECO:0000256" key="1">
    <source>
        <dbReference type="ARBA" id="ARBA00048811"/>
    </source>
</evidence>
<evidence type="ECO:0000313" key="5">
    <source>
        <dbReference type="EMBL" id="MEO2218023.1"/>
    </source>
</evidence>
<dbReference type="Proteomes" id="UP001455709">
    <property type="component" value="Unassembled WGS sequence"/>
</dbReference>
<dbReference type="GO" id="GO:0032264">
    <property type="term" value="P:IMP salvage"/>
    <property type="evidence" value="ECO:0007669"/>
    <property type="project" value="TreeGrafter"/>
</dbReference>
<evidence type="ECO:0000313" key="4">
    <source>
        <dbReference type="EMBL" id="AOZ50344.1"/>
    </source>
</evidence>
<sequence length="180" mass="19926">MPNIAEARGLINSADVLFSAEEVSAAVDRMAVEITEKLGEEYPLVLSVMGGAVVFTGQLLPRLEFPLDFDYVHVSRYGDKTHGGELVWKQAPKEDVRDRVVLVLDDILDEGHTMAAIRDKVMAMGAKAFYSGVFANKLISKEKPMQADFVGLDVPDRYVFGYGMDVRGAWRNLPAIYALK</sequence>
<accession>A0A1D9LGL5</accession>
<dbReference type="AlphaFoldDB" id="A0A1D9LGL5"/>
<keyword evidence="4" id="KW-0808">Transferase</keyword>
<dbReference type="EMBL" id="JBDOJC010000001">
    <property type="protein sequence ID" value="MEO2218023.1"/>
    <property type="molecule type" value="Genomic_DNA"/>
</dbReference>
<reference evidence="5 7" key="2">
    <citation type="submission" date="2024-05" db="EMBL/GenBank/DDBJ databases">
        <authorList>
            <person name="De Oliveira J.P."/>
            <person name="Noriler S.A."/>
            <person name="De Oliveira A.G."/>
            <person name="Sipoli D.S."/>
        </authorList>
    </citation>
    <scope>NUCLEOTIDE SEQUENCE [LARGE SCALE GENOMIC DNA]</scope>
    <source>
        <strain evidence="5 7">LABIM189</strain>
    </source>
</reference>
<name>A0A1D9LGL5_9NEIS</name>
<dbReference type="GO" id="GO:0000287">
    <property type="term" value="F:magnesium ion binding"/>
    <property type="evidence" value="ECO:0007669"/>
    <property type="project" value="TreeGrafter"/>
</dbReference>
<dbReference type="CDD" id="cd06223">
    <property type="entry name" value="PRTases_typeI"/>
    <property type="match status" value="1"/>
</dbReference>
<dbReference type="GO" id="GO:0004422">
    <property type="term" value="F:hypoxanthine phosphoribosyltransferase activity"/>
    <property type="evidence" value="ECO:0007669"/>
    <property type="project" value="TreeGrafter"/>
</dbReference>
<reference evidence="4 6" key="1">
    <citation type="submission" date="2016-10" db="EMBL/GenBank/DDBJ databases">
        <title>Chromobacterium muskegensis sp. nov., an insecticidal bacterium isolated from Sphagnum bogs.</title>
        <authorList>
            <person name="Sparks M.E."/>
            <person name="Blackburn M.B."/>
            <person name="Gundersen-Rindal D.E."/>
            <person name="Mitchell A."/>
            <person name="Farrar R."/>
            <person name="Kuhar D."/>
        </authorList>
    </citation>
    <scope>NUCLEOTIDE SEQUENCE [LARGE SCALE GENOMIC DNA]</scope>
    <source>
        <strain evidence="4 6">21-1</strain>
    </source>
</reference>
<dbReference type="InterPro" id="IPR029057">
    <property type="entry name" value="PRTase-like"/>
</dbReference>
<dbReference type="GO" id="GO:0006178">
    <property type="term" value="P:guanine salvage"/>
    <property type="evidence" value="ECO:0007669"/>
    <property type="project" value="TreeGrafter"/>
</dbReference>
<dbReference type="PANTHER" id="PTHR43340">
    <property type="entry name" value="HYPOXANTHINE-GUANINE PHOSPHORIBOSYLTRANSFERASE"/>
    <property type="match status" value="1"/>
</dbReference>